<feature type="region of interest" description="Disordered" evidence="3">
    <location>
        <begin position="71"/>
        <end position="107"/>
    </location>
</feature>
<dbReference type="InterPro" id="IPR050756">
    <property type="entry name" value="CSN3"/>
</dbReference>
<evidence type="ECO:0000313" key="5">
    <source>
        <dbReference type="EMBL" id="CAE7157761.1"/>
    </source>
</evidence>
<organism evidence="5 6">
    <name type="scientific">Rhizoctonia solani</name>
    <dbReference type="NCBI Taxonomy" id="456999"/>
    <lineage>
        <taxon>Eukaryota</taxon>
        <taxon>Fungi</taxon>
        <taxon>Dikarya</taxon>
        <taxon>Basidiomycota</taxon>
        <taxon>Agaricomycotina</taxon>
        <taxon>Agaricomycetes</taxon>
        <taxon>Cantharellales</taxon>
        <taxon>Ceratobasidiaceae</taxon>
        <taxon>Rhizoctonia</taxon>
    </lineage>
</organism>
<dbReference type="Pfam" id="PF25573">
    <property type="entry name" value="TPR_PSMD3_N"/>
    <property type="match status" value="1"/>
</dbReference>
<dbReference type="EMBL" id="CAJNJQ010001999">
    <property type="protein sequence ID" value="CAE7157761.1"/>
    <property type="molecule type" value="Genomic_DNA"/>
</dbReference>
<sequence length="518" mass="58191">MTDTKPKDSTEPEKPTETTPAPISVGAEIRANLALLDRAVSTVEPRFTVRVLRNLTGLRKKLNADHLREAASSAYPKDSPARKALSPYIPSGSSASMDVDSTPSAKPSVEPIPEVDIYIRLLLILHFLDNSDLPKANKLTHETIEKIQSLNRRSLDPLAAKIYFYLDRVHEATGDLSSIRSLLLAAQRTASLRRDEECQAALINLLLRNYLHYNLYSQADKLVSKTTFPSSAGNSQLARYLYYVGRIRAVQLSYTEAHTHLQQAIRRAPVATLAPGFYQTVHKFFIVVELLMGDIPERGLFRHPVLKRALQPYLEIVRGILSLPSHYMLGFLTSVIAVRTGDLSQFQSTLSTYKDQFTGDGTFTLILRLRHNVIKTGIRSLSIAYSRISLRTIAQKLSLDSEENAEYIVSKAIRDGVIEAKIEHEKGWMESWERGTDRGTGRGGVYETSEPREAFQKRIAFCMELHNESVKAMRYPLNAHRKELASAEAAREREKELAKEIQEGDMDDDSDDATMGDF</sequence>
<dbReference type="InterPro" id="IPR000717">
    <property type="entry name" value="PCI_dom"/>
</dbReference>
<reference evidence="5" key="1">
    <citation type="submission" date="2021-01" db="EMBL/GenBank/DDBJ databases">
        <authorList>
            <person name="Kaushik A."/>
        </authorList>
    </citation>
    <scope>NUCLEOTIDE SEQUENCE</scope>
    <source>
        <strain evidence="5">AG5</strain>
    </source>
</reference>
<evidence type="ECO:0000256" key="2">
    <source>
        <dbReference type="ARBA" id="ARBA00022942"/>
    </source>
</evidence>
<feature type="region of interest" description="Disordered" evidence="3">
    <location>
        <begin position="485"/>
        <end position="518"/>
    </location>
</feature>
<dbReference type="GO" id="GO:0042176">
    <property type="term" value="P:regulation of protein catabolic process"/>
    <property type="evidence" value="ECO:0007669"/>
    <property type="project" value="InterPro"/>
</dbReference>
<gene>
    <name evidence="5" type="ORF">RDB_LOCUS95671</name>
</gene>
<feature type="compositionally biased region" description="Acidic residues" evidence="3">
    <location>
        <begin position="503"/>
        <end position="518"/>
    </location>
</feature>
<dbReference type="Pfam" id="PF01399">
    <property type="entry name" value="PCI"/>
    <property type="match status" value="1"/>
</dbReference>
<dbReference type="Pfam" id="PF08375">
    <property type="entry name" value="Rpn3_C"/>
    <property type="match status" value="1"/>
</dbReference>
<dbReference type="InterPro" id="IPR057985">
    <property type="entry name" value="TPR_PSMD3_N"/>
</dbReference>
<feature type="compositionally biased region" description="Basic and acidic residues" evidence="3">
    <location>
        <begin position="1"/>
        <end position="16"/>
    </location>
</feature>
<feature type="region of interest" description="Disordered" evidence="3">
    <location>
        <begin position="1"/>
        <end position="24"/>
    </location>
</feature>
<dbReference type="PROSITE" id="PS50250">
    <property type="entry name" value="PCI"/>
    <property type="match status" value="1"/>
</dbReference>
<dbReference type="SMART" id="SM00088">
    <property type="entry name" value="PINT"/>
    <property type="match status" value="1"/>
</dbReference>
<name>A0A8H3HW21_9AGAM</name>
<dbReference type="SMART" id="SM00753">
    <property type="entry name" value="PAM"/>
    <property type="match status" value="1"/>
</dbReference>
<accession>A0A8H3HW21</accession>
<dbReference type="GO" id="GO:0006511">
    <property type="term" value="P:ubiquitin-dependent protein catabolic process"/>
    <property type="evidence" value="ECO:0007669"/>
    <property type="project" value="TreeGrafter"/>
</dbReference>
<evidence type="ECO:0000259" key="4">
    <source>
        <dbReference type="PROSITE" id="PS50250"/>
    </source>
</evidence>
<dbReference type="Proteomes" id="UP000663827">
    <property type="component" value="Unassembled WGS sequence"/>
</dbReference>
<proteinExistence type="inferred from homology"/>
<dbReference type="AlphaFoldDB" id="A0A8H3HW21"/>
<feature type="compositionally biased region" description="Basic and acidic residues" evidence="3">
    <location>
        <begin position="485"/>
        <end position="502"/>
    </location>
</feature>
<evidence type="ECO:0000256" key="1">
    <source>
        <dbReference type="ARBA" id="ARBA00007912"/>
    </source>
</evidence>
<dbReference type="GO" id="GO:0008541">
    <property type="term" value="C:proteasome regulatory particle, lid subcomplex"/>
    <property type="evidence" value="ECO:0007669"/>
    <property type="project" value="TreeGrafter"/>
</dbReference>
<feature type="domain" description="PCI" evidence="4">
    <location>
        <begin position="238"/>
        <end position="436"/>
    </location>
</feature>
<dbReference type="InterPro" id="IPR036390">
    <property type="entry name" value="WH_DNA-bd_sf"/>
</dbReference>
<evidence type="ECO:0000313" key="6">
    <source>
        <dbReference type="Proteomes" id="UP000663827"/>
    </source>
</evidence>
<feature type="compositionally biased region" description="Polar residues" evidence="3">
    <location>
        <begin position="91"/>
        <end position="105"/>
    </location>
</feature>
<comment type="similarity">
    <text evidence="1">Belongs to the proteasome subunit S3 family.</text>
</comment>
<dbReference type="Gene3D" id="1.25.40.570">
    <property type="match status" value="1"/>
</dbReference>
<dbReference type="GO" id="GO:0030234">
    <property type="term" value="F:enzyme regulator activity"/>
    <property type="evidence" value="ECO:0007669"/>
    <property type="project" value="InterPro"/>
</dbReference>
<dbReference type="PANTHER" id="PTHR10758">
    <property type="entry name" value="26S PROTEASOME NON-ATPASE REGULATORY SUBUNIT 3/COP9 SIGNALOSOME COMPLEX SUBUNIT 3"/>
    <property type="match status" value="1"/>
</dbReference>
<dbReference type="InterPro" id="IPR013586">
    <property type="entry name" value="PSMD3_C"/>
</dbReference>
<keyword evidence="2" id="KW-0647">Proteasome</keyword>
<protein>
    <recommendedName>
        <fullName evidence="4">PCI domain-containing protein</fullName>
    </recommendedName>
</protein>
<comment type="caution">
    <text evidence="5">The sequence shown here is derived from an EMBL/GenBank/DDBJ whole genome shotgun (WGS) entry which is preliminary data.</text>
</comment>
<evidence type="ECO:0000256" key="3">
    <source>
        <dbReference type="SAM" id="MobiDB-lite"/>
    </source>
</evidence>
<dbReference type="PANTHER" id="PTHR10758:SF2">
    <property type="entry name" value="26S PROTEASOME NON-ATPASE REGULATORY SUBUNIT 3"/>
    <property type="match status" value="1"/>
</dbReference>
<dbReference type="SUPFAM" id="SSF46785">
    <property type="entry name" value="Winged helix' DNA-binding domain"/>
    <property type="match status" value="1"/>
</dbReference>